<reference evidence="2 3" key="1">
    <citation type="submission" date="2024-07" db="EMBL/GenBank/DDBJ databases">
        <title>Chromosome-level genome assembly of the water stick insect Ranatra chinensis (Heteroptera: Nepidae).</title>
        <authorList>
            <person name="Liu X."/>
        </authorList>
    </citation>
    <scope>NUCLEOTIDE SEQUENCE [LARGE SCALE GENOMIC DNA]</scope>
    <source>
        <strain evidence="2">Cailab_2021Rc</strain>
        <tissue evidence="2">Muscle</tissue>
    </source>
</reference>
<evidence type="ECO:0000313" key="2">
    <source>
        <dbReference type="EMBL" id="KAL1137721.1"/>
    </source>
</evidence>
<evidence type="ECO:0000256" key="1">
    <source>
        <dbReference type="SAM" id="MobiDB-lite"/>
    </source>
</evidence>
<name>A0ABD0YPK9_9HEMI</name>
<proteinExistence type="predicted"/>
<accession>A0ABD0YPK9</accession>
<dbReference type="AlphaFoldDB" id="A0ABD0YPK9"/>
<feature type="region of interest" description="Disordered" evidence="1">
    <location>
        <begin position="82"/>
        <end position="112"/>
    </location>
</feature>
<organism evidence="2 3">
    <name type="scientific">Ranatra chinensis</name>
    <dbReference type="NCBI Taxonomy" id="642074"/>
    <lineage>
        <taxon>Eukaryota</taxon>
        <taxon>Metazoa</taxon>
        <taxon>Ecdysozoa</taxon>
        <taxon>Arthropoda</taxon>
        <taxon>Hexapoda</taxon>
        <taxon>Insecta</taxon>
        <taxon>Pterygota</taxon>
        <taxon>Neoptera</taxon>
        <taxon>Paraneoptera</taxon>
        <taxon>Hemiptera</taxon>
        <taxon>Heteroptera</taxon>
        <taxon>Panheteroptera</taxon>
        <taxon>Nepomorpha</taxon>
        <taxon>Nepidae</taxon>
        <taxon>Ranatrinae</taxon>
        <taxon>Ranatra</taxon>
    </lineage>
</organism>
<feature type="region of interest" description="Disordered" evidence="1">
    <location>
        <begin position="26"/>
        <end position="67"/>
    </location>
</feature>
<protein>
    <submittedName>
        <fullName evidence="2">Uncharacterized protein</fullName>
    </submittedName>
</protein>
<sequence>MFTSVVRRRPMGESEGGVWRVCGLKWRRERRGPPPRGRGPSGDEGDGRVLLGVSTARGRSATRPMAPTYSDAFLSRRTLASDCRRTQRPAPRRLTDAPLPCHRVTARPYARA</sequence>
<dbReference type="EMBL" id="JBFDAA010000004">
    <property type="protein sequence ID" value="KAL1137721.1"/>
    <property type="molecule type" value="Genomic_DNA"/>
</dbReference>
<keyword evidence="3" id="KW-1185">Reference proteome</keyword>
<evidence type="ECO:0000313" key="3">
    <source>
        <dbReference type="Proteomes" id="UP001558652"/>
    </source>
</evidence>
<gene>
    <name evidence="2" type="ORF">AAG570_009417</name>
</gene>
<comment type="caution">
    <text evidence="2">The sequence shown here is derived from an EMBL/GenBank/DDBJ whole genome shotgun (WGS) entry which is preliminary data.</text>
</comment>
<dbReference type="Proteomes" id="UP001558652">
    <property type="component" value="Unassembled WGS sequence"/>
</dbReference>